<evidence type="ECO:0000313" key="3">
    <source>
        <dbReference type="EMBL" id="KAG1570528.1"/>
    </source>
</evidence>
<evidence type="ECO:0000256" key="2">
    <source>
        <dbReference type="SAM" id="MobiDB-lite"/>
    </source>
</evidence>
<dbReference type="Proteomes" id="UP000740926">
    <property type="component" value="Unassembled WGS sequence"/>
</dbReference>
<dbReference type="Pfam" id="PF08238">
    <property type="entry name" value="Sel1"/>
    <property type="match status" value="6"/>
</dbReference>
<dbReference type="InterPro" id="IPR051726">
    <property type="entry name" value="Chitin_Synth_Reg"/>
</dbReference>
<evidence type="ECO:0008006" key="5">
    <source>
        <dbReference type="Google" id="ProtNLM"/>
    </source>
</evidence>
<organism evidence="3 4">
    <name type="scientific">Rhizopus delemar</name>
    <dbReference type="NCBI Taxonomy" id="936053"/>
    <lineage>
        <taxon>Eukaryota</taxon>
        <taxon>Fungi</taxon>
        <taxon>Fungi incertae sedis</taxon>
        <taxon>Mucoromycota</taxon>
        <taxon>Mucoromycotina</taxon>
        <taxon>Mucoromycetes</taxon>
        <taxon>Mucorales</taxon>
        <taxon>Mucorineae</taxon>
        <taxon>Rhizopodaceae</taxon>
        <taxon>Rhizopus</taxon>
    </lineage>
</organism>
<sequence length="544" mass="62381">MDFNDRLSDSDVNHSGTLRVINPDLDSEEESIRPYQPLLHSLPTTPDLQPTLLGEPRFEYLPPLQTFPPLMDDDSFIPQEDKKQLEPEPPKLPPHHDPIPSPRPNSVNSLSSSHTLLSKYAKASYSLTNHPDAIKLYRTMALKTKDPMVQLTYAKYLLEIAQLYDHPSSLPRANRRMSYRPSSLDLGRRSSTEHPPQWLEEQGLKQKRLQEEGVRWIKRLANQKVGEAAYLLGSWLDHGLYGFKKSPTKAIKYYELAAKDRVPQAMFAVAQYHEREQDYMTSFQLYEEAASLGLTEAIYRIAMIHLNGEFGSRQNIKVAIQLLTKACEKSTSYPEAPYTLGLLLLNDYPSVKIPNDLIQTDSGVFQAVSYLGQASEMGMPAAQYKLGHIYEQGKYNHPVDLTKAFEYYQMAATNNHPLAMMALSRLYNQGVQVPSEQAESQYDMFEHDTSYWIKTHPRDEEAAFRWCHLAASDHRLPEAYYLLGWYYEVGTGVPRDYKQAYHYYMKASKSNHKQAHDRALLLENLAKYKKTEKNKKESGSCVVM</sequence>
<dbReference type="InterPro" id="IPR011990">
    <property type="entry name" value="TPR-like_helical_dom_sf"/>
</dbReference>
<dbReference type="SUPFAM" id="SSF81901">
    <property type="entry name" value="HCP-like"/>
    <property type="match status" value="2"/>
</dbReference>
<feature type="region of interest" description="Disordered" evidence="2">
    <location>
        <begin position="1"/>
        <end position="33"/>
    </location>
</feature>
<feature type="compositionally biased region" description="Basic and acidic residues" evidence="2">
    <location>
        <begin position="1"/>
        <end position="12"/>
    </location>
</feature>
<reference evidence="3 4" key="1">
    <citation type="journal article" date="2020" name="Microb. Genom.">
        <title>Genetic diversity of clinical and environmental Mucorales isolates obtained from an investigation of mucormycosis cases among solid organ transplant recipients.</title>
        <authorList>
            <person name="Nguyen M.H."/>
            <person name="Kaul D."/>
            <person name="Muto C."/>
            <person name="Cheng S.J."/>
            <person name="Richter R.A."/>
            <person name="Bruno V.M."/>
            <person name="Liu G."/>
            <person name="Beyhan S."/>
            <person name="Sundermann A.J."/>
            <person name="Mounaud S."/>
            <person name="Pasculle A.W."/>
            <person name="Nierman W.C."/>
            <person name="Driscoll E."/>
            <person name="Cumbie R."/>
            <person name="Clancy C.J."/>
            <person name="Dupont C.L."/>
        </authorList>
    </citation>
    <scope>NUCLEOTIDE SEQUENCE [LARGE SCALE GENOMIC DNA]</scope>
    <source>
        <strain evidence="3 4">GL24</strain>
    </source>
</reference>
<dbReference type="PANTHER" id="PTHR46430:SF1">
    <property type="entry name" value="CHITIN SYNTHASE REGULATOR SKT5-RELATED"/>
    <property type="match status" value="1"/>
</dbReference>
<dbReference type="EMBL" id="JAANIU010000719">
    <property type="protein sequence ID" value="KAG1570528.1"/>
    <property type="molecule type" value="Genomic_DNA"/>
</dbReference>
<dbReference type="PANTHER" id="PTHR46430">
    <property type="entry name" value="PROTEIN SKT5-RELATED"/>
    <property type="match status" value="1"/>
</dbReference>
<protein>
    <recommendedName>
        <fullName evidence="5">HCP-like protein</fullName>
    </recommendedName>
</protein>
<feature type="compositionally biased region" description="Basic and acidic residues" evidence="2">
    <location>
        <begin position="79"/>
        <end position="98"/>
    </location>
</feature>
<dbReference type="AlphaFoldDB" id="A0A9P6Z545"/>
<accession>A0A9P6Z545</accession>
<keyword evidence="4" id="KW-1185">Reference proteome</keyword>
<evidence type="ECO:0000256" key="1">
    <source>
        <dbReference type="ARBA" id="ARBA00022737"/>
    </source>
</evidence>
<name>A0A9P6Z545_9FUNG</name>
<proteinExistence type="predicted"/>
<dbReference type="Gene3D" id="1.25.40.10">
    <property type="entry name" value="Tetratricopeptide repeat domain"/>
    <property type="match status" value="2"/>
</dbReference>
<feature type="region of interest" description="Disordered" evidence="2">
    <location>
        <begin position="69"/>
        <end position="112"/>
    </location>
</feature>
<keyword evidence="1" id="KW-0677">Repeat</keyword>
<comment type="caution">
    <text evidence="3">The sequence shown here is derived from an EMBL/GenBank/DDBJ whole genome shotgun (WGS) entry which is preliminary data.</text>
</comment>
<gene>
    <name evidence="3" type="ORF">G6F50_005415</name>
</gene>
<evidence type="ECO:0000313" key="4">
    <source>
        <dbReference type="Proteomes" id="UP000740926"/>
    </source>
</evidence>
<dbReference type="InterPro" id="IPR006597">
    <property type="entry name" value="Sel1-like"/>
</dbReference>
<dbReference type="SMART" id="SM00671">
    <property type="entry name" value="SEL1"/>
    <property type="match status" value="5"/>
</dbReference>